<name>A0A7S1WYV5_9CHLO</name>
<feature type="region of interest" description="Disordered" evidence="1">
    <location>
        <begin position="165"/>
        <end position="186"/>
    </location>
</feature>
<reference evidence="2" key="1">
    <citation type="submission" date="2021-01" db="EMBL/GenBank/DDBJ databases">
        <authorList>
            <person name="Corre E."/>
            <person name="Pelletier E."/>
            <person name="Niang G."/>
            <person name="Scheremetjew M."/>
            <person name="Finn R."/>
            <person name="Kale V."/>
            <person name="Holt S."/>
            <person name="Cochrane G."/>
            <person name="Meng A."/>
            <person name="Brown T."/>
            <person name="Cohen L."/>
        </authorList>
    </citation>
    <scope>NUCLEOTIDE SEQUENCE</scope>
    <source>
        <strain evidence="2">PLY429</strain>
    </source>
</reference>
<organism evidence="2">
    <name type="scientific">Tetraselmis chuii</name>
    <dbReference type="NCBI Taxonomy" id="63592"/>
    <lineage>
        <taxon>Eukaryota</taxon>
        <taxon>Viridiplantae</taxon>
        <taxon>Chlorophyta</taxon>
        <taxon>core chlorophytes</taxon>
        <taxon>Chlorodendrophyceae</taxon>
        <taxon>Chlorodendrales</taxon>
        <taxon>Chlorodendraceae</taxon>
        <taxon>Tetraselmis</taxon>
    </lineage>
</organism>
<gene>
    <name evidence="2" type="ORF">TCHU04912_LOCUS1076</name>
</gene>
<evidence type="ECO:0000313" key="2">
    <source>
        <dbReference type="EMBL" id="CAD9198843.1"/>
    </source>
</evidence>
<accession>A0A7S1WYV5</accession>
<feature type="compositionally biased region" description="Polar residues" evidence="1">
    <location>
        <begin position="85"/>
        <end position="98"/>
    </location>
</feature>
<sequence length="186" mass="20591">MHHYPDDHPFWQDVNFCPDWLYKHIQDPKGRVQRSARTQELQHAGPAATEPNHHTRRPDYGAADVQTPSSTQPLQPPPPRPLDYGTTSGPSSLRSPQRQYGYPGNAAPMQSRPQPYYGGSGVFRSPPQQRPSYGGVVSPPAQRLTAISYSTPPTSAIREAMGSLGDGFVEPARPLSASRDPRMMEY</sequence>
<feature type="region of interest" description="Disordered" evidence="1">
    <location>
        <begin position="28"/>
        <end position="139"/>
    </location>
</feature>
<dbReference type="AlphaFoldDB" id="A0A7S1WYV5"/>
<protein>
    <submittedName>
        <fullName evidence="2">Uncharacterized protein</fullName>
    </submittedName>
</protein>
<evidence type="ECO:0000256" key="1">
    <source>
        <dbReference type="SAM" id="MobiDB-lite"/>
    </source>
</evidence>
<proteinExistence type="predicted"/>
<dbReference type="EMBL" id="HBGG01001952">
    <property type="protein sequence ID" value="CAD9198843.1"/>
    <property type="molecule type" value="Transcribed_RNA"/>
</dbReference>